<dbReference type="EMBL" id="JBHTLT010000108">
    <property type="protein sequence ID" value="MFD1206035.1"/>
    <property type="molecule type" value="Genomic_DNA"/>
</dbReference>
<keyword evidence="1" id="KW-0472">Membrane</keyword>
<feature type="transmembrane region" description="Helical" evidence="1">
    <location>
        <begin position="293"/>
        <end position="315"/>
    </location>
</feature>
<accession>A0ABW3U036</accession>
<evidence type="ECO:0000256" key="1">
    <source>
        <dbReference type="SAM" id="Phobius"/>
    </source>
</evidence>
<keyword evidence="1" id="KW-1133">Transmembrane helix</keyword>
<sequence length="384" mass="44140">MFLTYLRFEWKLLLQSRKNSLLGVAVILFFPLYYLHYSQLDIEDMQFLKNEEAGHIQTIFNAFPEELRETTEGEKIYNNLTQQSSLINMQRFYLWKKEDDAKYIEDGLLLNELRLELHDLGNKGIHPNYIVPKEEIYKETALLQYYREHKLSLQPDPFVASNYLPVAIDQVSGLLFCLFVLLMGSSMMLHDQQKKTVMSGFPISFMQKMHGKVLIHFIQIMFFIIAGVFVGGAFVALKAGWGNFNSPVLIYEGGQFITVSVSRYFLDMLIAFALITLLLLYATAFLNNMTKNLYATVLTLLGIIVLPDLMATAGITADFLQPIKFIDIGSVLSGEAAMKFGNDKMDFKHTFAWLLILNVIVVFLLYGWNKWKHVRKLKSSLNSI</sequence>
<feature type="transmembrane region" description="Helical" evidence="1">
    <location>
        <begin position="20"/>
        <end position="37"/>
    </location>
</feature>
<evidence type="ECO:0000313" key="3">
    <source>
        <dbReference type="Proteomes" id="UP001597231"/>
    </source>
</evidence>
<feature type="transmembrane region" description="Helical" evidence="1">
    <location>
        <begin position="171"/>
        <end position="189"/>
    </location>
</feature>
<feature type="transmembrane region" description="Helical" evidence="1">
    <location>
        <begin position="350"/>
        <end position="368"/>
    </location>
</feature>
<evidence type="ECO:0000313" key="2">
    <source>
        <dbReference type="EMBL" id="MFD1206035.1"/>
    </source>
</evidence>
<dbReference type="RefSeq" id="WP_381481383.1">
    <property type="nucleotide sequence ID" value="NZ_JBHTLT010000108.1"/>
</dbReference>
<gene>
    <name evidence="2" type="ORF">ACFQ38_13130</name>
</gene>
<organism evidence="2 3">
    <name type="scientific">Sporosarcina contaminans</name>
    <dbReference type="NCBI Taxonomy" id="633403"/>
    <lineage>
        <taxon>Bacteria</taxon>
        <taxon>Bacillati</taxon>
        <taxon>Bacillota</taxon>
        <taxon>Bacilli</taxon>
        <taxon>Bacillales</taxon>
        <taxon>Caryophanaceae</taxon>
        <taxon>Sporosarcina</taxon>
    </lineage>
</organism>
<keyword evidence="1" id="KW-0812">Transmembrane</keyword>
<keyword evidence="3" id="KW-1185">Reference proteome</keyword>
<feature type="transmembrane region" description="Helical" evidence="1">
    <location>
        <begin position="213"/>
        <end position="237"/>
    </location>
</feature>
<comment type="caution">
    <text evidence="2">The sequence shown here is derived from an EMBL/GenBank/DDBJ whole genome shotgun (WGS) entry which is preliminary data.</text>
</comment>
<feature type="transmembrane region" description="Helical" evidence="1">
    <location>
        <begin position="264"/>
        <end position="286"/>
    </location>
</feature>
<evidence type="ECO:0008006" key="4">
    <source>
        <dbReference type="Google" id="ProtNLM"/>
    </source>
</evidence>
<dbReference type="Proteomes" id="UP001597231">
    <property type="component" value="Unassembled WGS sequence"/>
</dbReference>
<proteinExistence type="predicted"/>
<reference evidence="3" key="1">
    <citation type="journal article" date="2019" name="Int. J. Syst. Evol. Microbiol.">
        <title>The Global Catalogue of Microorganisms (GCM) 10K type strain sequencing project: providing services to taxonomists for standard genome sequencing and annotation.</title>
        <authorList>
            <consortium name="The Broad Institute Genomics Platform"/>
            <consortium name="The Broad Institute Genome Sequencing Center for Infectious Disease"/>
            <person name="Wu L."/>
            <person name="Ma J."/>
        </authorList>
    </citation>
    <scope>NUCLEOTIDE SEQUENCE [LARGE SCALE GENOMIC DNA]</scope>
    <source>
        <strain evidence="3">CCUG 53915</strain>
    </source>
</reference>
<name>A0ABW3U036_9BACL</name>
<protein>
    <recommendedName>
        <fullName evidence="4">ABC transporter permease</fullName>
    </recommendedName>
</protein>